<keyword evidence="1" id="KW-0812">Transmembrane</keyword>
<dbReference type="HOGENOM" id="CLU_053383_0_0_1"/>
<protein>
    <submittedName>
        <fullName evidence="2">Uncharacterized protein</fullName>
    </submittedName>
</protein>
<dbReference type="Proteomes" id="UP000019471">
    <property type="component" value="Unassembled WGS sequence"/>
</dbReference>
<evidence type="ECO:0000256" key="1">
    <source>
        <dbReference type="SAM" id="Phobius"/>
    </source>
</evidence>
<dbReference type="EMBL" id="AMGX01000027">
    <property type="protein sequence ID" value="EXJ63274.1"/>
    <property type="molecule type" value="Genomic_DNA"/>
</dbReference>
<evidence type="ECO:0000313" key="3">
    <source>
        <dbReference type="Proteomes" id="UP000019471"/>
    </source>
</evidence>
<dbReference type="AlphaFoldDB" id="W9WYE7"/>
<dbReference type="eggNOG" id="ENOG502SK62">
    <property type="taxonomic scope" value="Eukaryota"/>
</dbReference>
<organism evidence="2 3">
    <name type="scientific">Cladophialophora psammophila CBS 110553</name>
    <dbReference type="NCBI Taxonomy" id="1182543"/>
    <lineage>
        <taxon>Eukaryota</taxon>
        <taxon>Fungi</taxon>
        <taxon>Dikarya</taxon>
        <taxon>Ascomycota</taxon>
        <taxon>Pezizomycotina</taxon>
        <taxon>Eurotiomycetes</taxon>
        <taxon>Chaetothyriomycetidae</taxon>
        <taxon>Chaetothyriales</taxon>
        <taxon>Herpotrichiellaceae</taxon>
        <taxon>Cladophialophora</taxon>
    </lineage>
</organism>
<dbReference type="OrthoDB" id="5428890at2759"/>
<keyword evidence="3" id="KW-1185">Reference proteome</keyword>
<dbReference type="RefSeq" id="XP_007750357.1">
    <property type="nucleotide sequence ID" value="XM_007752167.1"/>
</dbReference>
<keyword evidence="1" id="KW-0472">Membrane</keyword>
<comment type="caution">
    <text evidence="2">The sequence shown here is derived from an EMBL/GenBank/DDBJ whole genome shotgun (WGS) entry which is preliminary data.</text>
</comment>
<proteinExistence type="predicted"/>
<sequence length="351" mass="40492">MGFFENTLFPPSSEDKFALLARLWNLCDDFRSHEAEYDGAAYLAYYGQQCSHAGHDEEHILVSTHHDICELATQILQGASREDIICRLSLKYPDLGGEMDLDRTVRLNNSVDLAARLVSMVNVGVPCCTAGRGGEPLIWAQGPLNEFLRAHFNQPSQDKTHVKLDFSFKGRNLERLGRIRVDWTSKLEDHLLLTDDSERRVAIFHHASFLKCQQSSACSTLPSEIVEETLRTIALLFPQSEKRTVKWFRKKCTRYPHLDSHLIKCGGLRPNDRQIEKFRFWRDRLIILKEAFDEKTKPSTFSQLWYDRRNRLQWSTFWVAILVLILTVFFGIVQSIEGALQVYKTYHPTAG</sequence>
<evidence type="ECO:0000313" key="2">
    <source>
        <dbReference type="EMBL" id="EXJ63274.1"/>
    </source>
</evidence>
<dbReference type="GeneID" id="19196284"/>
<name>W9WYE7_9EURO</name>
<gene>
    <name evidence="2" type="ORF">A1O5_11595</name>
</gene>
<reference evidence="2 3" key="1">
    <citation type="submission" date="2013-03" db="EMBL/GenBank/DDBJ databases">
        <title>The Genome Sequence of Cladophialophora psammophila CBS 110553.</title>
        <authorList>
            <consortium name="The Broad Institute Genomics Platform"/>
            <person name="Cuomo C."/>
            <person name="de Hoog S."/>
            <person name="Gorbushina A."/>
            <person name="Walker B."/>
            <person name="Young S.K."/>
            <person name="Zeng Q."/>
            <person name="Gargeya S."/>
            <person name="Fitzgerald M."/>
            <person name="Haas B."/>
            <person name="Abouelleil A."/>
            <person name="Allen A.W."/>
            <person name="Alvarado L."/>
            <person name="Arachchi H.M."/>
            <person name="Berlin A.M."/>
            <person name="Chapman S.B."/>
            <person name="Gainer-Dewar J."/>
            <person name="Goldberg J."/>
            <person name="Griggs A."/>
            <person name="Gujja S."/>
            <person name="Hansen M."/>
            <person name="Howarth C."/>
            <person name="Imamovic A."/>
            <person name="Ireland A."/>
            <person name="Larimer J."/>
            <person name="McCowan C."/>
            <person name="Murphy C."/>
            <person name="Pearson M."/>
            <person name="Poon T.W."/>
            <person name="Priest M."/>
            <person name="Roberts A."/>
            <person name="Saif S."/>
            <person name="Shea T."/>
            <person name="Sisk P."/>
            <person name="Sykes S."/>
            <person name="Wortman J."/>
            <person name="Nusbaum C."/>
            <person name="Birren B."/>
        </authorList>
    </citation>
    <scope>NUCLEOTIDE SEQUENCE [LARGE SCALE GENOMIC DNA]</scope>
    <source>
        <strain evidence="2 3">CBS 110553</strain>
    </source>
</reference>
<accession>W9WYE7</accession>
<keyword evidence="1" id="KW-1133">Transmembrane helix</keyword>
<feature type="transmembrane region" description="Helical" evidence="1">
    <location>
        <begin position="317"/>
        <end position="336"/>
    </location>
</feature>